<proteinExistence type="predicted"/>
<evidence type="ECO:0000313" key="3">
    <source>
        <dbReference type="Proteomes" id="UP001139682"/>
    </source>
</evidence>
<keyword evidence="3" id="KW-1185">Reference proteome</keyword>
<accession>A0A9X1W807</accession>
<name>A0A9X1W807_9GAMM</name>
<dbReference type="PANTHER" id="PTHR40630:SF1">
    <property type="entry name" value="DNA-BINDING PROTEIN"/>
    <property type="match status" value="1"/>
</dbReference>
<dbReference type="AlphaFoldDB" id="A0A9X1W807"/>
<evidence type="ECO:0000313" key="2">
    <source>
        <dbReference type="EMBL" id="MCJ0975374.1"/>
    </source>
</evidence>
<dbReference type="RefSeq" id="WP_243607423.1">
    <property type="nucleotide sequence ID" value="NZ_JALGRD010000011.1"/>
</dbReference>
<dbReference type="InterPro" id="IPR021487">
    <property type="entry name" value="DUF3140"/>
</dbReference>
<reference evidence="2" key="1">
    <citation type="submission" date="2022-03" db="EMBL/GenBank/DDBJ databases">
        <title>Pseudomonas marianensis sp. nov., a marine bacterium isolated from deep-sea sediments of the Mariana Trench.</title>
        <authorList>
            <person name="Wei Y."/>
        </authorList>
    </citation>
    <scope>NUCLEOTIDE SEQUENCE</scope>
    <source>
        <strain evidence="2">PS1</strain>
    </source>
</reference>
<dbReference type="EMBL" id="JALGRD010000011">
    <property type="protein sequence ID" value="MCJ0975374.1"/>
    <property type="molecule type" value="Genomic_DNA"/>
</dbReference>
<sequence>MSTSDEQARRDTREEFQRVVNMAPATLRRWLDSEQSRSVGMTADGEKVSSPADGEAVGHHMGERILALKDTRQADLDEDDYQAMRKVIGYVHRHLAQRPNGELRDSRWRHSLMNWGHDPLAD</sequence>
<protein>
    <submittedName>
        <fullName evidence="2">DUF3140 domain-containing protein</fullName>
    </submittedName>
</protein>
<dbReference type="PANTHER" id="PTHR40630">
    <property type="entry name" value="POSSIBLE DNA-BINDING PROTEIN"/>
    <property type="match status" value="1"/>
</dbReference>
<evidence type="ECO:0000256" key="1">
    <source>
        <dbReference type="SAM" id="MobiDB-lite"/>
    </source>
</evidence>
<dbReference type="Pfam" id="PF11338">
    <property type="entry name" value="DUF3140"/>
    <property type="match status" value="1"/>
</dbReference>
<comment type="caution">
    <text evidence="2">The sequence shown here is derived from an EMBL/GenBank/DDBJ whole genome shotgun (WGS) entry which is preliminary data.</text>
</comment>
<organism evidence="2 3">
    <name type="scientific">Stutzerimonas marianensis</name>
    <dbReference type="NCBI Taxonomy" id="2929513"/>
    <lineage>
        <taxon>Bacteria</taxon>
        <taxon>Pseudomonadati</taxon>
        <taxon>Pseudomonadota</taxon>
        <taxon>Gammaproteobacteria</taxon>
        <taxon>Pseudomonadales</taxon>
        <taxon>Pseudomonadaceae</taxon>
        <taxon>Stutzerimonas</taxon>
    </lineage>
</organism>
<gene>
    <name evidence="2" type="ORF">MST27_18545</name>
</gene>
<dbReference type="Proteomes" id="UP001139682">
    <property type="component" value="Unassembled WGS sequence"/>
</dbReference>
<feature type="region of interest" description="Disordered" evidence="1">
    <location>
        <begin position="36"/>
        <end position="57"/>
    </location>
</feature>